<organism evidence="1 2">
    <name type="scientific">Glutamicibacter halophytocola</name>
    <dbReference type="NCBI Taxonomy" id="1933880"/>
    <lineage>
        <taxon>Bacteria</taxon>
        <taxon>Bacillati</taxon>
        <taxon>Actinomycetota</taxon>
        <taxon>Actinomycetes</taxon>
        <taxon>Micrococcales</taxon>
        <taxon>Micrococcaceae</taxon>
        <taxon>Glutamicibacter</taxon>
    </lineage>
</organism>
<gene>
    <name evidence="1" type="ORF">NUH22_08125</name>
</gene>
<evidence type="ECO:0000313" key="2">
    <source>
        <dbReference type="Proteomes" id="UP001060018"/>
    </source>
</evidence>
<accession>A0AA94XV65</accession>
<dbReference type="Proteomes" id="UP001060018">
    <property type="component" value="Chromosome"/>
</dbReference>
<dbReference type="AlphaFoldDB" id="A0AA94XV65"/>
<dbReference type="RefSeq" id="WP_257746304.1">
    <property type="nucleotide sequence ID" value="NZ_CP102487.1"/>
</dbReference>
<proteinExistence type="predicted"/>
<name>A0AA94XV65_9MICC</name>
<sequence length="49" mass="5280">MSVIASIQSSPEGLPSAEVYGHLERVVFRESPVMHLEILQFVVAPAGNS</sequence>
<evidence type="ECO:0000313" key="1">
    <source>
        <dbReference type="EMBL" id="UUX60555.1"/>
    </source>
</evidence>
<protein>
    <submittedName>
        <fullName evidence="1">Uncharacterized protein</fullName>
    </submittedName>
</protein>
<dbReference type="EMBL" id="CP102487">
    <property type="protein sequence ID" value="UUX60555.1"/>
    <property type="molecule type" value="Genomic_DNA"/>
</dbReference>
<reference evidence="1" key="1">
    <citation type="journal article" date="2022" name="Pest Manag. Sci.">
        <title>Glutamicibacter halophytocola-mediated host fitness of potato tuber moth on Solanaceae crops.</title>
        <authorList>
            <person name="Wang W."/>
            <person name="Xiao G."/>
            <person name="Du G."/>
            <person name="Chang L."/>
            <person name="Yang Y."/>
            <person name="Ye J."/>
            <person name="Chen B."/>
        </authorList>
    </citation>
    <scope>NUCLEOTIDE SEQUENCE</scope>
    <source>
        <strain evidence="1">S2</strain>
    </source>
</reference>